<accession>A0A5Q0GYC4</accession>
<proteinExistence type="predicted"/>
<dbReference type="EMBL" id="CP034550">
    <property type="protein sequence ID" value="QFZ18938.1"/>
    <property type="molecule type" value="Genomic_DNA"/>
</dbReference>
<dbReference type="RefSeq" id="WP_033434007.1">
    <property type="nucleotide sequence ID" value="NZ_CP034550.1"/>
</dbReference>
<gene>
    <name evidence="1" type="ORF">EKG83_17100</name>
</gene>
<dbReference type="OrthoDB" id="10001862at2"/>
<organism evidence="1 2">
    <name type="scientific">Saccharothrix syringae</name>
    <name type="common">Nocardiopsis syringae</name>
    <dbReference type="NCBI Taxonomy" id="103733"/>
    <lineage>
        <taxon>Bacteria</taxon>
        <taxon>Bacillati</taxon>
        <taxon>Actinomycetota</taxon>
        <taxon>Actinomycetes</taxon>
        <taxon>Pseudonocardiales</taxon>
        <taxon>Pseudonocardiaceae</taxon>
        <taxon>Saccharothrix</taxon>
    </lineage>
</organism>
<keyword evidence="2" id="KW-1185">Reference proteome</keyword>
<dbReference type="Proteomes" id="UP000325787">
    <property type="component" value="Chromosome"/>
</dbReference>
<protein>
    <submittedName>
        <fullName evidence="1">Uncharacterized protein</fullName>
    </submittedName>
</protein>
<evidence type="ECO:0000313" key="2">
    <source>
        <dbReference type="Proteomes" id="UP000325787"/>
    </source>
</evidence>
<dbReference type="KEGG" id="ssyi:EKG83_17100"/>
<dbReference type="AlphaFoldDB" id="A0A5Q0GYC4"/>
<sequence>MIRDLVLALLSAPLADTSAPARFAGGSPPRWRADLTRWLTAAGELDPDLDFDLAPHPAGLVLTTRRPVAATVVLALVTEPAAVPEVEADLLVVLACCPEWTGRCADDVLLLEPRWAAAVLLDHAAPLFWGVSAAERSPSVLDG</sequence>
<reference evidence="2" key="1">
    <citation type="journal article" date="2021" name="Curr. Microbiol.">
        <title>Complete genome of nocamycin-producing strain Saccharothrix syringae NRRL B-16468 reveals the biosynthetic potential for secondary metabolites.</title>
        <authorList>
            <person name="Mo X."/>
            <person name="Yang S."/>
        </authorList>
    </citation>
    <scope>NUCLEOTIDE SEQUENCE [LARGE SCALE GENOMIC DNA]</scope>
    <source>
        <strain evidence="2">ATCC 51364 / DSM 43886 / JCM 6844 / KCTC 9398 / NBRC 14523 / NRRL B-16468 / INA 2240</strain>
    </source>
</reference>
<name>A0A5Q0GYC4_SACSY</name>
<evidence type="ECO:0000313" key="1">
    <source>
        <dbReference type="EMBL" id="QFZ18938.1"/>
    </source>
</evidence>